<dbReference type="SUPFAM" id="SSF103481">
    <property type="entry name" value="Multidrug resistance efflux transporter EmrE"/>
    <property type="match status" value="2"/>
</dbReference>
<keyword evidence="4" id="KW-1185">Reference proteome</keyword>
<feature type="transmembrane region" description="Helical" evidence="1">
    <location>
        <begin position="193"/>
        <end position="215"/>
    </location>
</feature>
<evidence type="ECO:0000256" key="1">
    <source>
        <dbReference type="SAM" id="Phobius"/>
    </source>
</evidence>
<keyword evidence="1" id="KW-0472">Membrane</keyword>
<reference evidence="3" key="1">
    <citation type="submission" date="2014-02" db="EMBL/GenBank/DDBJ databases">
        <title>Expanding our view of genomic diversity in Candidatus Accumulibacter clades.</title>
        <authorList>
            <person name="Skennerton C.T."/>
            <person name="Barr J.J."/>
            <person name="Slater F.R."/>
            <person name="Bond P.L."/>
            <person name="Tyson G.W."/>
        </authorList>
    </citation>
    <scope>NUCLEOTIDE SEQUENCE [LARGE SCALE GENOMIC DNA]</scope>
</reference>
<evidence type="ECO:0000259" key="2">
    <source>
        <dbReference type="Pfam" id="PF00892"/>
    </source>
</evidence>
<feature type="transmembrane region" description="Helical" evidence="1">
    <location>
        <begin position="253"/>
        <end position="272"/>
    </location>
</feature>
<proteinExistence type="predicted"/>
<keyword evidence="1" id="KW-0812">Transmembrane</keyword>
<feature type="transmembrane region" description="Helical" evidence="1">
    <location>
        <begin position="80"/>
        <end position="98"/>
    </location>
</feature>
<dbReference type="PATRIC" id="fig|1454001.3.peg.3687"/>
<dbReference type="GO" id="GO:0016020">
    <property type="term" value="C:membrane"/>
    <property type="evidence" value="ECO:0007669"/>
    <property type="project" value="InterPro"/>
</dbReference>
<dbReference type="AlphaFoldDB" id="A0A011NJL7"/>
<evidence type="ECO:0000313" key="3">
    <source>
        <dbReference type="EMBL" id="EXI64565.1"/>
    </source>
</evidence>
<name>A0A011NJL7_9PROT</name>
<feature type="transmembrane region" description="Helical" evidence="1">
    <location>
        <begin position="49"/>
        <end position="68"/>
    </location>
</feature>
<dbReference type="InterPro" id="IPR037185">
    <property type="entry name" value="EmrE-like"/>
</dbReference>
<feature type="transmembrane region" description="Helical" evidence="1">
    <location>
        <begin position="20"/>
        <end position="37"/>
    </location>
</feature>
<dbReference type="EMBL" id="JFAX01000033">
    <property type="protein sequence ID" value="EXI64565.1"/>
    <property type="molecule type" value="Genomic_DNA"/>
</dbReference>
<feature type="domain" description="EamA" evidence="2">
    <location>
        <begin position="21"/>
        <end position="149"/>
    </location>
</feature>
<organism evidence="3 4">
    <name type="scientific">Candidatus Accumulibacter adjunctus</name>
    <dbReference type="NCBI Taxonomy" id="1454001"/>
    <lineage>
        <taxon>Bacteria</taxon>
        <taxon>Pseudomonadati</taxon>
        <taxon>Pseudomonadota</taxon>
        <taxon>Betaproteobacteria</taxon>
        <taxon>Candidatus Accumulibacter</taxon>
    </lineage>
</organism>
<dbReference type="Proteomes" id="UP000020218">
    <property type="component" value="Unassembled WGS sequence"/>
</dbReference>
<dbReference type="PANTHER" id="PTHR22911:SF137">
    <property type="entry name" value="SOLUTE CARRIER FAMILY 35 MEMBER G2-RELATED"/>
    <property type="match status" value="1"/>
</dbReference>
<dbReference type="PANTHER" id="PTHR22911">
    <property type="entry name" value="ACYL-MALONYL CONDENSING ENZYME-RELATED"/>
    <property type="match status" value="1"/>
</dbReference>
<gene>
    <name evidence="3" type="ORF">AW08_03649</name>
</gene>
<protein>
    <submittedName>
        <fullName evidence="3">Carboxylate/amino acid/amine transporter</fullName>
    </submittedName>
</protein>
<feature type="domain" description="EamA" evidence="2">
    <location>
        <begin position="163"/>
        <end position="294"/>
    </location>
</feature>
<dbReference type="Pfam" id="PF00892">
    <property type="entry name" value="EamA"/>
    <property type="match status" value="2"/>
</dbReference>
<feature type="transmembrane region" description="Helical" evidence="1">
    <location>
        <begin position="162"/>
        <end position="181"/>
    </location>
</feature>
<accession>A0A011NJL7</accession>
<keyword evidence="1" id="KW-1133">Transmembrane helix</keyword>
<feature type="transmembrane region" description="Helical" evidence="1">
    <location>
        <begin position="221"/>
        <end position="241"/>
    </location>
</feature>
<evidence type="ECO:0000313" key="4">
    <source>
        <dbReference type="Proteomes" id="UP000020218"/>
    </source>
</evidence>
<dbReference type="STRING" id="1454001.AW08_03649"/>
<feature type="transmembrane region" description="Helical" evidence="1">
    <location>
        <begin position="104"/>
        <end position="126"/>
    </location>
</feature>
<sequence>MKGSGWQTATAGAAAAERRTAVAALLCGALIWGLIWYPYRVLRDGGVDGIVATTASYALAFAIGWLCWRPRWQRAGASWTLLWLALAAATCNLGYVLATLDGEVMRVLLLFYLAPLWTVLFARLLLDERLDAGGALVIGLSLAGAAIMLWQPRLGLPLPRDLADWLGLLAGLAFALFNVLSRRARDLSSESKVLAAFAGVVATGLLLLLAGAGSWRLPREPALWALLALLGGVLLLANLIVQFGLARVAANRAIVIMLSELAVAAVAAWLLADEALAPREWLGGAIIVAASLFTARRAGTSPA</sequence>
<comment type="caution">
    <text evidence="3">The sequence shown here is derived from an EMBL/GenBank/DDBJ whole genome shotgun (WGS) entry which is preliminary data.</text>
</comment>
<dbReference type="InterPro" id="IPR000620">
    <property type="entry name" value="EamA_dom"/>
</dbReference>
<feature type="transmembrane region" description="Helical" evidence="1">
    <location>
        <begin position="133"/>
        <end position="150"/>
    </location>
</feature>